<dbReference type="Gene3D" id="3.40.720.10">
    <property type="entry name" value="Alkaline Phosphatase, subunit A"/>
    <property type="match status" value="1"/>
</dbReference>
<evidence type="ECO:0000256" key="1">
    <source>
        <dbReference type="SAM" id="MobiDB-lite"/>
    </source>
</evidence>
<feature type="region of interest" description="Disordered" evidence="1">
    <location>
        <begin position="298"/>
        <end position="324"/>
    </location>
</feature>
<dbReference type="GeneID" id="67209914"/>
<reference evidence="2" key="1">
    <citation type="submission" date="2024-09" db="EMBL/GenBank/DDBJ databases">
        <authorList>
            <person name="Sun Q."/>
        </authorList>
    </citation>
    <scope>NUCLEOTIDE SEQUENCE [LARGE SCALE GENOMIC DNA]</scope>
    <source>
        <strain evidence="2">JCM 31273</strain>
    </source>
</reference>
<dbReference type="AlphaFoldDB" id="A0ABD5MPD4"/>
<evidence type="ECO:0008006" key="4">
    <source>
        <dbReference type="Google" id="ProtNLM"/>
    </source>
</evidence>
<gene>
    <name evidence="2" type="ORF">ACFFOL_08735</name>
</gene>
<dbReference type="RefSeq" id="WP_222922602.1">
    <property type="nucleotide sequence ID" value="NZ_CP082286.1"/>
</dbReference>
<keyword evidence="3" id="KW-1185">Reference proteome</keyword>
<sequence>MSEAIKEPRYAVSHLSQKLTSPLRAVTTSASIFGTSRRNFGTNIFEREWDLVLVLDSARYDILRELECEYSFLTNVNSIWSVGSTSPEWMANTFSETYRSQISDTAYITSNPHTETVLEKNLSERYQGHRKELTKIQRFGKFNIVQSENLGLYDPVWKQNSIEGRYEMYENYGDPRNVTDKAIQTLREYDFERVILHYMPPHIPLIVEAIREERDPLEYEQTPWKYIQKTGDQTLPLEAHKEMLRWVLDDIEVLLENVDAQKIAITADHGDAFGEFGTYGHPAGSLNPKVRRVPWVTTSAKDTKKHMPEYEENEQKDEKTTVDERLESLGYLAASPVLAKGNSR</sequence>
<dbReference type="EMBL" id="JBHMAJ010000006">
    <property type="protein sequence ID" value="MFB9824249.1"/>
    <property type="molecule type" value="Genomic_DNA"/>
</dbReference>
<organism evidence="2 3">
    <name type="scientific">Halobaculum roseum</name>
    <dbReference type="NCBI Taxonomy" id="2175149"/>
    <lineage>
        <taxon>Archaea</taxon>
        <taxon>Methanobacteriati</taxon>
        <taxon>Methanobacteriota</taxon>
        <taxon>Stenosarchaea group</taxon>
        <taxon>Halobacteria</taxon>
        <taxon>Halobacteriales</taxon>
        <taxon>Haloferacaceae</taxon>
        <taxon>Halobaculum</taxon>
    </lineage>
</organism>
<name>A0ABD5MPD4_9EURY</name>
<dbReference type="InterPro" id="IPR017850">
    <property type="entry name" value="Alkaline_phosphatase_core_sf"/>
</dbReference>
<proteinExistence type="predicted"/>
<evidence type="ECO:0000313" key="3">
    <source>
        <dbReference type="Proteomes" id="UP001589595"/>
    </source>
</evidence>
<dbReference type="SUPFAM" id="SSF53649">
    <property type="entry name" value="Alkaline phosphatase-like"/>
    <property type="match status" value="1"/>
</dbReference>
<comment type="caution">
    <text evidence="2">The sequence shown here is derived from an EMBL/GenBank/DDBJ whole genome shotgun (WGS) entry which is preliminary data.</text>
</comment>
<evidence type="ECO:0000313" key="2">
    <source>
        <dbReference type="EMBL" id="MFB9824249.1"/>
    </source>
</evidence>
<accession>A0ABD5MPD4</accession>
<dbReference type="Proteomes" id="UP001589595">
    <property type="component" value="Unassembled WGS sequence"/>
</dbReference>
<protein>
    <recommendedName>
        <fullName evidence="4">Sulfatase N-terminal domain-containing protein</fullName>
    </recommendedName>
</protein>